<dbReference type="CDD" id="cd09008">
    <property type="entry name" value="MTAN"/>
    <property type="match status" value="1"/>
</dbReference>
<sequence length="374" mass="39213">MEEKLIVILTALDLEYEAVLAHIGPVTPHRYRGGTRAEIGRGPGGCRIALTNVGKGNTSSAALTTRIIDEADPAAVIFSGVGGSRRANIVLGDVVVASHVYHYQGGTSTDTGFKARPRVFPTSHAAEQIAHHLNRSNDWRKHLRGAAHPKVHFGPIAAGEILLDSVTSPEAILLFEHYNDTYAVEMEAAGVLQAAHMAGSLPTVVVRGISDFADGRKSETDARDSQPNAAAHAAAFAFALAGELATLDRPARGLTREDRTMVGSNQNNANGNARVGVQTGVFAGSYTFHEVDAIPVGDAFAGLRAALRRAADSGELDTTDHGAAIAELDAAESLRATDRAAALLALKRLRGFIFALPGPAGLLSALITDLGDGR</sequence>
<feature type="domain" description="Nucleoside phosphorylase" evidence="1">
    <location>
        <begin position="6"/>
        <end position="238"/>
    </location>
</feature>
<organism evidence="2 3">
    <name type="scientific">Actinorhabdospora filicis</name>
    <dbReference type="NCBI Taxonomy" id="1785913"/>
    <lineage>
        <taxon>Bacteria</taxon>
        <taxon>Bacillati</taxon>
        <taxon>Actinomycetota</taxon>
        <taxon>Actinomycetes</taxon>
        <taxon>Micromonosporales</taxon>
        <taxon>Micromonosporaceae</taxon>
        <taxon>Actinorhabdospora</taxon>
    </lineage>
</organism>
<reference evidence="2" key="1">
    <citation type="submission" date="2023-03" db="EMBL/GenBank/DDBJ databases">
        <title>Actinorhabdospora filicis NBRC 111898.</title>
        <authorList>
            <person name="Ichikawa N."/>
            <person name="Sato H."/>
            <person name="Tonouchi N."/>
        </authorList>
    </citation>
    <scope>NUCLEOTIDE SEQUENCE</scope>
    <source>
        <strain evidence="2">NBRC 111898</strain>
    </source>
</reference>
<keyword evidence="3" id="KW-1185">Reference proteome</keyword>
<protein>
    <submittedName>
        <fullName evidence="2">Purine phosphorylase</fullName>
    </submittedName>
</protein>
<evidence type="ECO:0000313" key="2">
    <source>
        <dbReference type="EMBL" id="GLZ81620.1"/>
    </source>
</evidence>
<gene>
    <name evidence="2" type="ORF">Afil01_64270</name>
</gene>
<dbReference type="InterPro" id="IPR000845">
    <property type="entry name" value="Nucleoside_phosphorylase_d"/>
</dbReference>
<evidence type="ECO:0000259" key="1">
    <source>
        <dbReference type="Pfam" id="PF01048"/>
    </source>
</evidence>
<proteinExistence type="predicted"/>
<dbReference type="GO" id="GO:0009116">
    <property type="term" value="P:nucleoside metabolic process"/>
    <property type="evidence" value="ECO:0007669"/>
    <property type="project" value="InterPro"/>
</dbReference>
<dbReference type="GO" id="GO:0019284">
    <property type="term" value="P:L-methionine salvage from S-adenosylmethionine"/>
    <property type="evidence" value="ECO:0007669"/>
    <property type="project" value="TreeGrafter"/>
</dbReference>
<dbReference type="SUPFAM" id="SSF53167">
    <property type="entry name" value="Purine and uridine phosphorylases"/>
    <property type="match status" value="1"/>
</dbReference>
<dbReference type="RefSeq" id="WP_285667142.1">
    <property type="nucleotide sequence ID" value="NZ_BSTX01000006.1"/>
</dbReference>
<comment type="caution">
    <text evidence="2">The sequence shown here is derived from an EMBL/GenBank/DDBJ whole genome shotgun (WGS) entry which is preliminary data.</text>
</comment>
<dbReference type="Gene3D" id="3.40.50.1580">
    <property type="entry name" value="Nucleoside phosphorylase domain"/>
    <property type="match status" value="1"/>
</dbReference>
<dbReference type="PANTHER" id="PTHR46832:SF1">
    <property type="entry name" value="5'-METHYLTHIOADENOSINE_S-ADENOSYLHOMOCYSTEINE NUCLEOSIDASE"/>
    <property type="match status" value="1"/>
</dbReference>
<dbReference type="Pfam" id="PF01048">
    <property type="entry name" value="PNP_UDP_1"/>
    <property type="match status" value="1"/>
</dbReference>
<dbReference type="GO" id="GO:0008930">
    <property type="term" value="F:methylthioadenosine nucleosidase activity"/>
    <property type="evidence" value="ECO:0007669"/>
    <property type="project" value="TreeGrafter"/>
</dbReference>
<evidence type="ECO:0000313" key="3">
    <source>
        <dbReference type="Proteomes" id="UP001165079"/>
    </source>
</evidence>
<dbReference type="EMBL" id="BSTX01000006">
    <property type="protein sequence ID" value="GLZ81620.1"/>
    <property type="molecule type" value="Genomic_DNA"/>
</dbReference>
<dbReference type="AlphaFoldDB" id="A0A9W6WE83"/>
<dbReference type="GO" id="GO:0008782">
    <property type="term" value="F:adenosylhomocysteine nucleosidase activity"/>
    <property type="evidence" value="ECO:0007669"/>
    <property type="project" value="TreeGrafter"/>
</dbReference>
<name>A0A9W6WE83_9ACTN</name>
<dbReference type="Proteomes" id="UP001165079">
    <property type="component" value="Unassembled WGS sequence"/>
</dbReference>
<dbReference type="PANTHER" id="PTHR46832">
    <property type="entry name" value="5'-METHYLTHIOADENOSINE/S-ADENOSYLHOMOCYSTEINE NUCLEOSIDASE"/>
    <property type="match status" value="1"/>
</dbReference>
<dbReference type="GO" id="GO:0005829">
    <property type="term" value="C:cytosol"/>
    <property type="evidence" value="ECO:0007669"/>
    <property type="project" value="TreeGrafter"/>
</dbReference>
<accession>A0A9W6WE83</accession>
<dbReference type="InterPro" id="IPR035994">
    <property type="entry name" value="Nucleoside_phosphorylase_sf"/>
</dbReference>